<organism evidence="3 4">
    <name type="scientific">Elysia marginata</name>
    <dbReference type="NCBI Taxonomy" id="1093978"/>
    <lineage>
        <taxon>Eukaryota</taxon>
        <taxon>Metazoa</taxon>
        <taxon>Spiralia</taxon>
        <taxon>Lophotrochozoa</taxon>
        <taxon>Mollusca</taxon>
        <taxon>Gastropoda</taxon>
        <taxon>Heterobranchia</taxon>
        <taxon>Euthyneura</taxon>
        <taxon>Panpulmonata</taxon>
        <taxon>Sacoglossa</taxon>
        <taxon>Placobranchoidea</taxon>
        <taxon>Plakobranchidae</taxon>
        <taxon>Elysia</taxon>
    </lineage>
</organism>
<keyword evidence="2" id="KW-0812">Transmembrane</keyword>
<keyword evidence="2" id="KW-1133">Transmembrane helix</keyword>
<evidence type="ECO:0000256" key="1">
    <source>
        <dbReference type="SAM" id="Coils"/>
    </source>
</evidence>
<protein>
    <submittedName>
        <fullName evidence="3">Exostosin 3</fullName>
    </submittedName>
</protein>
<dbReference type="AlphaFoldDB" id="A0AAV4GE20"/>
<dbReference type="Proteomes" id="UP000762676">
    <property type="component" value="Unassembled WGS sequence"/>
</dbReference>
<proteinExistence type="predicted"/>
<feature type="coiled-coil region" evidence="1">
    <location>
        <begin position="109"/>
        <end position="150"/>
    </location>
</feature>
<accession>A0AAV4GE20</accession>
<reference evidence="3 4" key="1">
    <citation type="journal article" date="2021" name="Elife">
        <title>Chloroplast acquisition without the gene transfer in kleptoplastic sea slugs, Plakobranchus ocellatus.</title>
        <authorList>
            <person name="Maeda T."/>
            <person name="Takahashi S."/>
            <person name="Yoshida T."/>
            <person name="Shimamura S."/>
            <person name="Takaki Y."/>
            <person name="Nagai Y."/>
            <person name="Toyoda A."/>
            <person name="Suzuki Y."/>
            <person name="Arimoto A."/>
            <person name="Ishii H."/>
            <person name="Satoh N."/>
            <person name="Nishiyama T."/>
            <person name="Hasebe M."/>
            <person name="Maruyama T."/>
            <person name="Minagawa J."/>
            <person name="Obokata J."/>
            <person name="Shigenobu S."/>
        </authorList>
    </citation>
    <scope>NUCLEOTIDE SEQUENCE [LARGE SCALE GENOMIC DNA]</scope>
</reference>
<feature type="transmembrane region" description="Helical" evidence="2">
    <location>
        <begin position="40"/>
        <end position="59"/>
    </location>
</feature>
<evidence type="ECO:0000313" key="3">
    <source>
        <dbReference type="EMBL" id="GFR82881.1"/>
    </source>
</evidence>
<keyword evidence="1" id="KW-0175">Coiled coil</keyword>
<comment type="caution">
    <text evidence="3">The sequence shown here is derived from an EMBL/GenBank/DDBJ whole genome shotgun (WGS) entry which is preliminary data.</text>
</comment>
<evidence type="ECO:0000313" key="4">
    <source>
        <dbReference type="Proteomes" id="UP000762676"/>
    </source>
</evidence>
<evidence type="ECO:0000256" key="2">
    <source>
        <dbReference type="SAM" id="Phobius"/>
    </source>
</evidence>
<keyword evidence="4" id="KW-1185">Reference proteome</keyword>
<name>A0AAV4GE20_9GAST</name>
<keyword evidence="2" id="KW-0472">Membrane</keyword>
<dbReference type="EMBL" id="BMAT01008349">
    <property type="protein sequence ID" value="GFR82881.1"/>
    <property type="molecule type" value="Genomic_DNA"/>
</dbReference>
<gene>
    <name evidence="3" type="ORF">ElyMa_004109600</name>
</gene>
<sequence>MPLLSKLVSFAATAAARKVVIMRRISKKIHSPHVWPAFKLLLVLLALVVLLSLVGHHYLSNIGSSEGLNVRSADRLVPDGHNRVLGPNNYPFPDQHGYETDPAGGRPQLAAYKKEIEELRQIKASVSNELRDLESRRLRLQTTIQQYKVS</sequence>